<organism evidence="1 2">
    <name type="scientific">Elysia crispata</name>
    <name type="common">lettuce slug</name>
    <dbReference type="NCBI Taxonomy" id="231223"/>
    <lineage>
        <taxon>Eukaryota</taxon>
        <taxon>Metazoa</taxon>
        <taxon>Spiralia</taxon>
        <taxon>Lophotrochozoa</taxon>
        <taxon>Mollusca</taxon>
        <taxon>Gastropoda</taxon>
        <taxon>Heterobranchia</taxon>
        <taxon>Euthyneura</taxon>
        <taxon>Panpulmonata</taxon>
        <taxon>Sacoglossa</taxon>
        <taxon>Placobranchoidea</taxon>
        <taxon>Plakobranchidae</taxon>
        <taxon>Elysia</taxon>
    </lineage>
</organism>
<sequence>MPDFIKSPGAREIRGTDLGRIFCQADTARAQRVKRHPVAMVTGIVSERVMKEMCVKRGDNLYSGRCYPPYRMALSALYYRNSEDHVSILSETRELLAEERPALFVTSKTSVFLWVEMALPDS</sequence>
<dbReference type="AlphaFoldDB" id="A0AAE0Y8V4"/>
<dbReference type="Proteomes" id="UP001283361">
    <property type="component" value="Unassembled WGS sequence"/>
</dbReference>
<comment type="caution">
    <text evidence="1">The sequence shown here is derived from an EMBL/GenBank/DDBJ whole genome shotgun (WGS) entry which is preliminary data.</text>
</comment>
<evidence type="ECO:0000313" key="1">
    <source>
        <dbReference type="EMBL" id="KAK3736900.1"/>
    </source>
</evidence>
<accession>A0AAE0Y8V4</accession>
<proteinExistence type="predicted"/>
<evidence type="ECO:0000313" key="2">
    <source>
        <dbReference type="Proteomes" id="UP001283361"/>
    </source>
</evidence>
<keyword evidence="2" id="KW-1185">Reference proteome</keyword>
<gene>
    <name evidence="1" type="ORF">RRG08_000644</name>
</gene>
<protein>
    <submittedName>
        <fullName evidence="1">Uncharacterized protein</fullName>
    </submittedName>
</protein>
<reference evidence="1" key="1">
    <citation type="journal article" date="2023" name="G3 (Bethesda)">
        <title>A reference genome for the long-term kleptoplast-retaining sea slug Elysia crispata morphotype clarki.</title>
        <authorList>
            <person name="Eastman K.E."/>
            <person name="Pendleton A.L."/>
            <person name="Shaikh M.A."/>
            <person name="Suttiyut T."/>
            <person name="Ogas R."/>
            <person name="Tomko P."/>
            <person name="Gavelis G."/>
            <person name="Widhalm J.R."/>
            <person name="Wisecaver J.H."/>
        </authorList>
    </citation>
    <scope>NUCLEOTIDE SEQUENCE</scope>
    <source>
        <strain evidence="1">ECLA1</strain>
    </source>
</reference>
<name>A0AAE0Y8V4_9GAST</name>
<dbReference type="EMBL" id="JAWDGP010006684">
    <property type="protein sequence ID" value="KAK3736900.1"/>
    <property type="molecule type" value="Genomic_DNA"/>
</dbReference>